<dbReference type="Proteomes" id="UP000472266">
    <property type="component" value="Chromosome 15"/>
</dbReference>
<proteinExistence type="predicted"/>
<dbReference type="GeneTree" id="ENSGT01030000235545"/>
<reference evidence="2 3" key="1">
    <citation type="submission" date="2019-11" db="EMBL/GenBank/DDBJ databases">
        <title>Strigops habroptila (kakapo) genome, bStrHab1, primary haplotype, v2.</title>
        <authorList>
            <person name="Jarvis E.D."/>
            <person name="Howard J."/>
            <person name="Rhie A."/>
            <person name="Phillippy A."/>
            <person name="Korlach J."/>
            <person name="Digby A."/>
            <person name="Iorns D."/>
            <person name="Eason D."/>
            <person name="Robertson B."/>
            <person name="Raemaekers T."/>
            <person name="Howe K."/>
            <person name="Lewin H."/>
            <person name="Damas J."/>
            <person name="Hastie A."/>
            <person name="Tracey A."/>
            <person name="Chow W."/>
            <person name="Fedrigo O."/>
        </authorList>
    </citation>
    <scope>NUCLEOTIDE SEQUENCE [LARGE SCALE GENOMIC DNA]</scope>
</reference>
<protein>
    <recommendedName>
        <fullName evidence="4">Interleukin-7</fullName>
    </recommendedName>
</protein>
<reference evidence="2" key="3">
    <citation type="submission" date="2025-09" db="UniProtKB">
        <authorList>
            <consortium name="Ensembl"/>
        </authorList>
    </citation>
    <scope>IDENTIFICATION</scope>
</reference>
<keyword evidence="3" id="KW-1185">Reference proteome</keyword>
<keyword evidence="1" id="KW-0732">Signal</keyword>
<evidence type="ECO:0000313" key="3">
    <source>
        <dbReference type="Proteomes" id="UP000472266"/>
    </source>
</evidence>
<feature type="signal peptide" evidence="1">
    <location>
        <begin position="1"/>
        <end position="16"/>
    </location>
</feature>
<sequence>MHLHLVLLLFSSGVSSYFLPVKGTWHLQNKTQYTIIDEMLCLLEAENESINKQICAHNNTEQFIEELKKIPRCKCMKRVEKDMKKLEENCSILKKSSFNDERCSQMAKTDFSQFKESLKEFLRWVNGKKCSNIVGSELGLYPGGKCSCHDPGKYSKGLL</sequence>
<dbReference type="Ensembl" id="ENSSHBT00005008017.1">
    <property type="protein sequence ID" value="ENSSHBP00005006655.1"/>
    <property type="gene ID" value="ENSSHBG00005005830.1"/>
</dbReference>
<dbReference type="AlphaFoldDB" id="A0A672TW34"/>
<feature type="chain" id="PRO_5025449353" description="Interleukin-7" evidence="1">
    <location>
        <begin position="17"/>
        <end position="159"/>
    </location>
</feature>
<dbReference type="OMA" id="IFIHELK"/>
<name>A0A672TW34_STRHB</name>
<evidence type="ECO:0008006" key="4">
    <source>
        <dbReference type="Google" id="ProtNLM"/>
    </source>
</evidence>
<dbReference type="InParanoid" id="A0A672TW34"/>
<accession>A0A672TW34</accession>
<evidence type="ECO:0000256" key="1">
    <source>
        <dbReference type="SAM" id="SignalP"/>
    </source>
</evidence>
<organism evidence="2 3">
    <name type="scientific">Strigops habroptila</name>
    <name type="common">Kakapo</name>
    <dbReference type="NCBI Taxonomy" id="2489341"/>
    <lineage>
        <taxon>Eukaryota</taxon>
        <taxon>Metazoa</taxon>
        <taxon>Chordata</taxon>
        <taxon>Craniata</taxon>
        <taxon>Vertebrata</taxon>
        <taxon>Euteleostomi</taxon>
        <taxon>Archelosauria</taxon>
        <taxon>Archosauria</taxon>
        <taxon>Dinosauria</taxon>
        <taxon>Saurischia</taxon>
        <taxon>Theropoda</taxon>
        <taxon>Coelurosauria</taxon>
        <taxon>Aves</taxon>
        <taxon>Neognathae</taxon>
        <taxon>Neoaves</taxon>
        <taxon>Telluraves</taxon>
        <taxon>Australaves</taxon>
        <taxon>Psittaciformes</taxon>
        <taxon>Psittacidae</taxon>
        <taxon>Strigops</taxon>
    </lineage>
</organism>
<evidence type="ECO:0000313" key="2">
    <source>
        <dbReference type="Ensembl" id="ENSSHBP00005006655.1"/>
    </source>
</evidence>
<reference evidence="2" key="2">
    <citation type="submission" date="2025-08" db="UniProtKB">
        <authorList>
            <consortium name="Ensembl"/>
        </authorList>
    </citation>
    <scope>IDENTIFICATION</scope>
</reference>